<proteinExistence type="predicted"/>
<evidence type="ECO:0000313" key="2">
    <source>
        <dbReference type="EMBL" id="MED6273320.1"/>
    </source>
</evidence>
<keyword evidence="3" id="KW-1185">Reference proteome</keyword>
<evidence type="ECO:0000313" key="3">
    <source>
        <dbReference type="Proteomes" id="UP001352852"/>
    </source>
</evidence>
<dbReference type="EMBL" id="JAHUTJ010024844">
    <property type="protein sequence ID" value="MED6273320.1"/>
    <property type="molecule type" value="Genomic_DNA"/>
</dbReference>
<feature type="region of interest" description="Disordered" evidence="1">
    <location>
        <begin position="28"/>
        <end position="63"/>
    </location>
</feature>
<evidence type="ECO:0000256" key="1">
    <source>
        <dbReference type="SAM" id="MobiDB-lite"/>
    </source>
</evidence>
<dbReference type="Proteomes" id="UP001352852">
    <property type="component" value="Unassembled WGS sequence"/>
</dbReference>
<organism evidence="2 3">
    <name type="scientific">Characodon lateralis</name>
    <dbReference type="NCBI Taxonomy" id="208331"/>
    <lineage>
        <taxon>Eukaryota</taxon>
        <taxon>Metazoa</taxon>
        <taxon>Chordata</taxon>
        <taxon>Craniata</taxon>
        <taxon>Vertebrata</taxon>
        <taxon>Euteleostomi</taxon>
        <taxon>Actinopterygii</taxon>
        <taxon>Neopterygii</taxon>
        <taxon>Teleostei</taxon>
        <taxon>Neoteleostei</taxon>
        <taxon>Acanthomorphata</taxon>
        <taxon>Ovalentaria</taxon>
        <taxon>Atherinomorphae</taxon>
        <taxon>Cyprinodontiformes</taxon>
        <taxon>Goodeidae</taxon>
        <taxon>Characodon</taxon>
    </lineage>
</organism>
<protein>
    <submittedName>
        <fullName evidence="2">Uncharacterized protein</fullName>
    </submittedName>
</protein>
<reference evidence="2 3" key="1">
    <citation type="submission" date="2021-06" db="EMBL/GenBank/DDBJ databases">
        <authorList>
            <person name="Palmer J.M."/>
        </authorList>
    </citation>
    <scope>NUCLEOTIDE SEQUENCE [LARGE SCALE GENOMIC DNA]</scope>
    <source>
        <strain evidence="2 3">CL_MEX2019</strain>
        <tissue evidence="2">Muscle</tissue>
    </source>
</reference>
<name>A0ABU7DFT0_9TELE</name>
<gene>
    <name evidence="2" type="ORF">CHARACLAT_005207</name>
</gene>
<comment type="caution">
    <text evidence="2">The sequence shown here is derived from an EMBL/GenBank/DDBJ whole genome shotgun (WGS) entry which is preliminary data.</text>
</comment>
<sequence length="109" mass="11876">MQRTPEPEDLSSLGALAAFIFSSIFSESRETGNGGGERGKKCGKCHQGQDSNPGRPRRGLRPPYMDRAYISYDLKNCLEERTFYDATPESRGIQTAGSSGLVSVEAISK</sequence>
<accession>A0ABU7DFT0</accession>